<dbReference type="EMBL" id="KI545868">
    <property type="protein sequence ID" value="EST06854.1"/>
    <property type="molecule type" value="Genomic_DNA"/>
</dbReference>
<dbReference type="HOGENOM" id="CLU_058846_1_0_1"/>
<dbReference type="eggNOG" id="ENOG502S50U">
    <property type="taxonomic scope" value="Eukaryota"/>
</dbReference>
<name>V5EWW4_KALBG</name>
<dbReference type="SUPFAM" id="SSF53335">
    <property type="entry name" value="S-adenosyl-L-methionine-dependent methyltransferases"/>
    <property type="match status" value="1"/>
</dbReference>
<dbReference type="InterPro" id="IPR029063">
    <property type="entry name" value="SAM-dependent_MTases_sf"/>
</dbReference>
<organism evidence="1 2">
    <name type="scientific">Kalmanozyma brasiliensis (strain GHG001)</name>
    <name type="common">Yeast</name>
    <name type="synonym">Pseudozyma brasiliensis</name>
    <dbReference type="NCBI Taxonomy" id="1365824"/>
    <lineage>
        <taxon>Eukaryota</taxon>
        <taxon>Fungi</taxon>
        <taxon>Dikarya</taxon>
        <taxon>Basidiomycota</taxon>
        <taxon>Ustilaginomycotina</taxon>
        <taxon>Ustilaginomycetes</taxon>
        <taxon>Ustilaginales</taxon>
        <taxon>Ustilaginaceae</taxon>
        <taxon>Kalmanozyma</taxon>
    </lineage>
</organism>
<accession>V5EWW4</accession>
<reference evidence="2" key="1">
    <citation type="journal article" date="2013" name="Genome Announc.">
        <title>Draft genome sequence of Pseudozyma brasiliensis sp. nov. strain GHG001, a high producer of endo-1,4-xylanase isolated from an insect pest of sugarcane.</title>
        <authorList>
            <person name="Oliveira J.V.D.C."/>
            <person name="dos Santos R.A.C."/>
            <person name="Borges T.A."/>
            <person name="Riano-Pachon D.M."/>
            <person name="Goldman G.H."/>
        </authorList>
    </citation>
    <scope>NUCLEOTIDE SEQUENCE [LARGE SCALE GENOMIC DNA]</scope>
    <source>
        <strain evidence="2">GHG001</strain>
    </source>
</reference>
<dbReference type="AlphaFoldDB" id="V5EWW4"/>
<dbReference type="RefSeq" id="XP_016291843.1">
    <property type="nucleotide sequence ID" value="XM_016436878.1"/>
</dbReference>
<dbReference type="OMA" id="HCIWYFD"/>
<proteinExistence type="predicted"/>
<dbReference type="Gene3D" id="3.40.50.150">
    <property type="entry name" value="Vaccinia Virus protein VP39"/>
    <property type="match status" value="1"/>
</dbReference>
<protein>
    <recommendedName>
        <fullName evidence="3">Methyltransferase domain-containing protein</fullName>
    </recommendedName>
</protein>
<evidence type="ECO:0008006" key="3">
    <source>
        <dbReference type="Google" id="ProtNLM"/>
    </source>
</evidence>
<evidence type="ECO:0000313" key="1">
    <source>
        <dbReference type="EMBL" id="EST06854.1"/>
    </source>
</evidence>
<gene>
    <name evidence="1" type="ORF">PSEUBRA_SCAF25g01032</name>
</gene>
<sequence>MTTNAEQLFQLKAVDVAARHVQPSSSRGNPLSVQSVQTAHRFDILYSWLTGADPSSSAPVAEDAKYDLLAGSVMDLGCGQGDQTGALAAVHAANPDLYTKNGRPASIVGVDPAPPDYGAPYTLQQAQDVLSQAYPNLSFVLGKTAQEVLATLTVDTVMLSHSMWYFPSAHVLKETFIAIREAGVKHLLLAEWALSISHPDALPHLLAVLLQGQSPVQGGNVQLVLSPMQIKALAREAGWKVDREVTFAPAEKLQDGGWEVDIARDAAQEAAKMDCEGYATKQKLQQSVETTKNAMEEAVVRIGRVRCMDVWTALLSPI</sequence>
<dbReference type="Proteomes" id="UP000019377">
    <property type="component" value="Unassembled WGS sequence"/>
</dbReference>
<dbReference type="GeneID" id="27419522"/>
<dbReference type="OrthoDB" id="8300214at2759"/>
<keyword evidence="2" id="KW-1185">Reference proteome</keyword>
<dbReference type="STRING" id="1365824.V5EWW4"/>
<evidence type="ECO:0000313" key="2">
    <source>
        <dbReference type="Proteomes" id="UP000019377"/>
    </source>
</evidence>